<gene>
    <name evidence="3" type="ORF">FisN_3Hu299</name>
</gene>
<keyword evidence="4" id="KW-1185">Reference proteome</keyword>
<organism evidence="3 4">
    <name type="scientific">Fistulifera solaris</name>
    <name type="common">Oleaginous diatom</name>
    <dbReference type="NCBI Taxonomy" id="1519565"/>
    <lineage>
        <taxon>Eukaryota</taxon>
        <taxon>Sar</taxon>
        <taxon>Stramenopiles</taxon>
        <taxon>Ochrophyta</taxon>
        <taxon>Bacillariophyta</taxon>
        <taxon>Bacillariophyceae</taxon>
        <taxon>Bacillariophycidae</taxon>
        <taxon>Naviculales</taxon>
        <taxon>Naviculaceae</taxon>
        <taxon>Fistulifera</taxon>
    </lineage>
</organism>
<dbReference type="EMBL" id="BDSP01000102">
    <property type="protein sequence ID" value="GAX16219.1"/>
    <property type="molecule type" value="Genomic_DNA"/>
</dbReference>
<reference evidence="3 4" key="1">
    <citation type="journal article" date="2015" name="Plant Cell">
        <title>Oil accumulation by the oleaginous diatom Fistulifera solaris as revealed by the genome and transcriptome.</title>
        <authorList>
            <person name="Tanaka T."/>
            <person name="Maeda Y."/>
            <person name="Veluchamy A."/>
            <person name="Tanaka M."/>
            <person name="Abida H."/>
            <person name="Marechal E."/>
            <person name="Bowler C."/>
            <person name="Muto M."/>
            <person name="Sunaga Y."/>
            <person name="Tanaka M."/>
            <person name="Yoshino T."/>
            <person name="Taniguchi T."/>
            <person name="Fukuda Y."/>
            <person name="Nemoto M."/>
            <person name="Matsumoto M."/>
            <person name="Wong P.S."/>
            <person name="Aburatani S."/>
            <person name="Fujibuchi W."/>
        </authorList>
    </citation>
    <scope>NUCLEOTIDE SEQUENCE [LARGE SCALE GENOMIC DNA]</scope>
    <source>
        <strain evidence="3 4">JPCC DA0580</strain>
    </source>
</reference>
<dbReference type="PANTHER" id="PTHR33418:SF1">
    <property type="entry name" value="HELICASE-ASSOCIATED DOMAIN-CONTAINING PROTEIN"/>
    <property type="match status" value="1"/>
</dbReference>
<feature type="domain" description="Helicase-associated" evidence="2">
    <location>
        <begin position="127"/>
        <end position="193"/>
    </location>
</feature>
<dbReference type="InParanoid" id="A0A1Z5JQJ1"/>
<accession>A0A1Z5JQJ1</accession>
<protein>
    <recommendedName>
        <fullName evidence="2">Helicase-associated domain-containing protein</fullName>
    </recommendedName>
</protein>
<dbReference type="InterPro" id="IPR005114">
    <property type="entry name" value="Helicase_assoc"/>
</dbReference>
<feature type="region of interest" description="Disordered" evidence="1">
    <location>
        <begin position="204"/>
        <end position="275"/>
    </location>
</feature>
<dbReference type="OrthoDB" id="47450at2759"/>
<dbReference type="AlphaFoldDB" id="A0A1Z5JQJ1"/>
<name>A0A1Z5JQJ1_FISSO</name>
<comment type="caution">
    <text evidence="3">The sequence shown here is derived from an EMBL/GenBank/DDBJ whole genome shotgun (WGS) entry which is preliminary data.</text>
</comment>
<sequence>MSDESSINSADRERSEDEASDDGSSDEEGKREKSDKKVARIQPGKKLQAKWDDMFERLIAYKNEHGDCLVPNRYAKDPQLGSWVSTQRRHYKILMSDSGDTTPMTPARARKLEDIGFKWSTKDPRHVPWEYRYNQLVAFKEKYGHTQVPIGWEENIKLSNWVSTQRQEYKLIQSGRQSRLSEAKISLLDDIDFIWEAQRGGPRRKRKATVVVPSKPNPVDARKVKTRTATRGGKAGGSTRGGSLSARDPSRKVKSGSDGGELHDRPESSAPNQLHVSQRELVAANNNSMIGMNAGTATLLQGAYIPTLTQTGLSGMGLPGLQLATNPWQLLAANNGAFQSSIPPTMGLVGANNSFFPVSTRLGLAQPGIQQFGSPQIDPSRQLLMQQAALGQLSSIQHQTHASTLLNNPASAFNRPMGIQNLQPFQLQQLYLQGNAAQQEAASPKRDARKFTAD</sequence>
<feature type="domain" description="Helicase-associated" evidence="2">
    <location>
        <begin position="48"/>
        <end position="117"/>
    </location>
</feature>
<evidence type="ECO:0000313" key="3">
    <source>
        <dbReference type="EMBL" id="GAX16219.1"/>
    </source>
</evidence>
<feature type="compositionally biased region" description="Basic and acidic residues" evidence="1">
    <location>
        <begin position="27"/>
        <end position="38"/>
    </location>
</feature>
<evidence type="ECO:0000259" key="2">
    <source>
        <dbReference type="Pfam" id="PF03457"/>
    </source>
</evidence>
<proteinExistence type="predicted"/>
<dbReference type="PANTHER" id="PTHR33418">
    <property type="entry name" value="HELICASE-ASSOCIATED"/>
    <property type="match status" value="1"/>
</dbReference>
<feature type="region of interest" description="Disordered" evidence="1">
    <location>
        <begin position="1"/>
        <end position="43"/>
    </location>
</feature>
<dbReference type="Proteomes" id="UP000198406">
    <property type="component" value="Unassembled WGS sequence"/>
</dbReference>
<evidence type="ECO:0000256" key="1">
    <source>
        <dbReference type="SAM" id="MobiDB-lite"/>
    </source>
</evidence>
<dbReference type="Gene3D" id="6.10.140.530">
    <property type="match status" value="2"/>
</dbReference>
<evidence type="ECO:0000313" key="4">
    <source>
        <dbReference type="Proteomes" id="UP000198406"/>
    </source>
</evidence>
<dbReference type="Pfam" id="PF03457">
    <property type="entry name" value="HA"/>
    <property type="match status" value="2"/>
</dbReference>